<sequence>MEFILDESPNSASLNLHDDGQRDALAHTIAEGRMSGPGMRDVETRAYAELGRLRGELDALLEELQSFVRRMNVGHSANLAA</sequence>
<evidence type="ECO:0000313" key="1">
    <source>
        <dbReference type="EMBL" id="MBB6690367.1"/>
    </source>
</evidence>
<accession>A0A841TPW8</accession>
<comment type="caution">
    <text evidence="1">The sequence shown here is derived from an EMBL/GenBank/DDBJ whole genome shotgun (WGS) entry which is preliminary data.</text>
</comment>
<gene>
    <name evidence="1" type="ORF">H7B90_03035</name>
</gene>
<name>A0A841TPW8_9BACL</name>
<dbReference type="RefSeq" id="WP_185134401.1">
    <property type="nucleotide sequence ID" value="NZ_JACJVR010000008.1"/>
</dbReference>
<reference evidence="1 2" key="1">
    <citation type="submission" date="2020-08" db="EMBL/GenBank/DDBJ databases">
        <title>Cohnella phylogeny.</title>
        <authorList>
            <person name="Dunlap C."/>
        </authorList>
    </citation>
    <scope>NUCLEOTIDE SEQUENCE [LARGE SCALE GENOMIC DNA]</scope>
    <source>
        <strain evidence="1 2">DSM 25239</strain>
    </source>
</reference>
<dbReference type="Proteomes" id="UP000553776">
    <property type="component" value="Unassembled WGS sequence"/>
</dbReference>
<protein>
    <submittedName>
        <fullName evidence="1">Uncharacterized protein</fullName>
    </submittedName>
</protein>
<evidence type="ECO:0000313" key="2">
    <source>
        <dbReference type="Proteomes" id="UP000553776"/>
    </source>
</evidence>
<dbReference type="EMBL" id="JACJVR010000008">
    <property type="protein sequence ID" value="MBB6690367.1"/>
    <property type="molecule type" value="Genomic_DNA"/>
</dbReference>
<keyword evidence="2" id="KW-1185">Reference proteome</keyword>
<dbReference type="AlphaFoldDB" id="A0A841TPW8"/>
<organism evidence="1 2">
    <name type="scientific">Cohnella xylanilytica</name>
    <dbReference type="NCBI Taxonomy" id="557555"/>
    <lineage>
        <taxon>Bacteria</taxon>
        <taxon>Bacillati</taxon>
        <taxon>Bacillota</taxon>
        <taxon>Bacilli</taxon>
        <taxon>Bacillales</taxon>
        <taxon>Paenibacillaceae</taxon>
        <taxon>Cohnella</taxon>
    </lineage>
</organism>
<proteinExistence type="predicted"/>